<keyword evidence="2" id="KW-1133">Transmembrane helix</keyword>
<sequence>MQFDPTLIPTTFDAVHIGLAVLVVILLILQILLLSVAVIALLRRGKPAAEPARVEVAPTPVPEAPKPPEPKKLERPEPVVVKEATPDAALQLLGLLQKEARFVDFVQENIAAYSDAEIGAAARVVHEGCRRVLSQHFELEPVRKEQENSRITLPKGFDAASIRPTGNIVGEPPFTGTLIHRGWRATAVRLPKVAEGHDVRIIAQAEVEL</sequence>
<gene>
    <name evidence="4" type="ORF">MSZNOR_1920</name>
</gene>
<dbReference type="Pfam" id="PF10816">
    <property type="entry name" value="DUF2760"/>
    <property type="match status" value="1"/>
</dbReference>
<name>A0ABM9I104_9GAMM</name>
<evidence type="ECO:0000256" key="1">
    <source>
        <dbReference type="SAM" id="MobiDB-lite"/>
    </source>
</evidence>
<accession>A0ABM9I104</accession>
<dbReference type="InterPro" id="IPR021212">
    <property type="entry name" value="DUF2760"/>
</dbReference>
<evidence type="ECO:0000259" key="3">
    <source>
        <dbReference type="Pfam" id="PF10816"/>
    </source>
</evidence>
<keyword evidence="5" id="KW-1185">Reference proteome</keyword>
<evidence type="ECO:0000313" key="5">
    <source>
        <dbReference type="Proteomes" id="UP001162030"/>
    </source>
</evidence>
<proteinExistence type="predicted"/>
<keyword evidence="2" id="KW-0472">Membrane</keyword>
<dbReference type="Proteomes" id="UP001162030">
    <property type="component" value="Chromosome"/>
</dbReference>
<feature type="domain" description="DUF2760" evidence="3">
    <location>
        <begin position="86"/>
        <end position="208"/>
    </location>
</feature>
<reference evidence="4 5" key="1">
    <citation type="submission" date="2023-03" db="EMBL/GenBank/DDBJ databases">
        <authorList>
            <person name="Pearce D."/>
        </authorList>
    </citation>
    <scope>NUCLEOTIDE SEQUENCE [LARGE SCALE GENOMIC DNA]</scope>
    <source>
        <strain evidence="4">Msz</strain>
    </source>
</reference>
<keyword evidence="2" id="KW-0812">Transmembrane</keyword>
<dbReference type="RefSeq" id="WP_026610350.1">
    <property type="nucleotide sequence ID" value="NZ_OX458333.1"/>
</dbReference>
<organism evidence="4 5">
    <name type="scientific">Methylocaldum szegediense</name>
    <dbReference type="NCBI Taxonomy" id="73780"/>
    <lineage>
        <taxon>Bacteria</taxon>
        <taxon>Pseudomonadati</taxon>
        <taxon>Pseudomonadota</taxon>
        <taxon>Gammaproteobacteria</taxon>
        <taxon>Methylococcales</taxon>
        <taxon>Methylococcaceae</taxon>
        <taxon>Methylocaldum</taxon>
    </lineage>
</organism>
<feature type="transmembrane region" description="Helical" evidence="2">
    <location>
        <begin position="15"/>
        <end position="42"/>
    </location>
</feature>
<protein>
    <submittedName>
        <fullName evidence="4">DUF2760 domain-containing protein</fullName>
    </submittedName>
</protein>
<evidence type="ECO:0000313" key="4">
    <source>
        <dbReference type="EMBL" id="CAI8818997.1"/>
    </source>
</evidence>
<feature type="region of interest" description="Disordered" evidence="1">
    <location>
        <begin position="52"/>
        <end position="74"/>
    </location>
</feature>
<dbReference type="EMBL" id="OX458333">
    <property type="protein sequence ID" value="CAI8818997.1"/>
    <property type="molecule type" value="Genomic_DNA"/>
</dbReference>
<evidence type="ECO:0000256" key="2">
    <source>
        <dbReference type="SAM" id="Phobius"/>
    </source>
</evidence>